<dbReference type="Pfam" id="PF00589">
    <property type="entry name" value="Phage_integrase"/>
    <property type="match status" value="1"/>
</dbReference>
<dbReference type="GO" id="GO:0015074">
    <property type="term" value="P:DNA integration"/>
    <property type="evidence" value="ECO:0007669"/>
    <property type="project" value="UniProtKB-KW"/>
</dbReference>
<keyword evidence="4" id="KW-0233">DNA recombination</keyword>
<evidence type="ECO:0000256" key="3">
    <source>
        <dbReference type="ARBA" id="ARBA00023125"/>
    </source>
</evidence>
<evidence type="ECO:0000256" key="2">
    <source>
        <dbReference type="ARBA" id="ARBA00022908"/>
    </source>
</evidence>
<dbReference type="GO" id="GO:0006310">
    <property type="term" value="P:DNA recombination"/>
    <property type="evidence" value="ECO:0007669"/>
    <property type="project" value="UniProtKB-KW"/>
</dbReference>
<accession>A0A2D1R4H1</accession>
<keyword evidence="2" id="KW-0229">DNA integration</keyword>
<comment type="similarity">
    <text evidence="1">Belongs to the 'phage' integrase family.</text>
</comment>
<dbReference type="CDD" id="cd00796">
    <property type="entry name" value="INT_Rci_Hp1_C"/>
    <property type="match status" value="1"/>
</dbReference>
<gene>
    <name evidence="6" type="ORF">BV87_16020</name>
</gene>
<dbReference type="Proteomes" id="UP000037029">
    <property type="component" value="Chromosome"/>
</dbReference>
<dbReference type="AlphaFoldDB" id="A0A2D1R4H1"/>
<sequence>MLSIKRATVAWKAAKPYWDKLPVARVDGQATEDYRARRSHCKPITVRNELAVIRAALNWAEKANLIKKAPFLKMPSFPSTTVGHLSKAEFRRLLDNAQAPHIKIFLQLAVGTGARTNALLDLTWDRVDFDRNVVILNPHERIQTSKYRATVPMNAQLRAALLEAKEGAMSDYVVEHGRERVASIRNGFAAAARRAGLKATPHMMRHSAAVWMAEANTPFSQIAQFLGHTDSRITERVYGRFSPSFLANAAEALTW</sequence>
<dbReference type="Gene3D" id="1.10.443.10">
    <property type="entry name" value="Intergrase catalytic core"/>
    <property type="match status" value="1"/>
</dbReference>
<evidence type="ECO:0000256" key="1">
    <source>
        <dbReference type="ARBA" id="ARBA00008857"/>
    </source>
</evidence>
<dbReference type="InterPro" id="IPR011010">
    <property type="entry name" value="DNA_brk_join_enz"/>
</dbReference>
<dbReference type="EMBL" id="CP020925">
    <property type="protein sequence ID" value="ATP19751.1"/>
    <property type="molecule type" value="Genomic_DNA"/>
</dbReference>
<evidence type="ECO:0000313" key="6">
    <source>
        <dbReference type="EMBL" id="ATP19751.1"/>
    </source>
</evidence>
<dbReference type="GO" id="GO:0003677">
    <property type="term" value="F:DNA binding"/>
    <property type="evidence" value="ECO:0007669"/>
    <property type="project" value="UniProtKB-KW"/>
</dbReference>
<dbReference type="SUPFAM" id="SSF56349">
    <property type="entry name" value="DNA breaking-rejoining enzymes"/>
    <property type="match status" value="1"/>
</dbReference>
<reference evidence="6 7" key="1">
    <citation type="submission" date="2017-04" db="EMBL/GenBank/DDBJ databases">
        <title>Characterization, genome and methylation analysis of a phthalic acid esters degrading strain Sphingobium yanoikuyae SHJ.</title>
        <authorList>
            <person name="Feng L."/>
        </authorList>
    </citation>
    <scope>NUCLEOTIDE SEQUENCE [LARGE SCALE GENOMIC DNA]</scope>
    <source>
        <strain evidence="6 7">SHJ</strain>
    </source>
</reference>
<dbReference type="InterPro" id="IPR002104">
    <property type="entry name" value="Integrase_catalytic"/>
</dbReference>
<dbReference type="InterPro" id="IPR050808">
    <property type="entry name" value="Phage_Integrase"/>
</dbReference>
<protein>
    <submittedName>
        <fullName evidence="6">Integrase</fullName>
    </submittedName>
</protein>
<evidence type="ECO:0000259" key="5">
    <source>
        <dbReference type="PROSITE" id="PS51898"/>
    </source>
</evidence>
<dbReference type="PROSITE" id="PS51898">
    <property type="entry name" value="TYR_RECOMBINASE"/>
    <property type="match status" value="1"/>
</dbReference>
<organism evidence="6 7">
    <name type="scientific">Sphingobium yanoikuyae</name>
    <name type="common">Sphingomonas yanoikuyae</name>
    <dbReference type="NCBI Taxonomy" id="13690"/>
    <lineage>
        <taxon>Bacteria</taxon>
        <taxon>Pseudomonadati</taxon>
        <taxon>Pseudomonadota</taxon>
        <taxon>Alphaproteobacteria</taxon>
        <taxon>Sphingomonadales</taxon>
        <taxon>Sphingomonadaceae</taxon>
        <taxon>Sphingobium</taxon>
    </lineage>
</organism>
<proteinExistence type="inferred from homology"/>
<dbReference type="PANTHER" id="PTHR30629">
    <property type="entry name" value="PROPHAGE INTEGRASE"/>
    <property type="match status" value="1"/>
</dbReference>
<dbReference type="PANTHER" id="PTHR30629:SF2">
    <property type="entry name" value="PROPHAGE INTEGRASE INTS-RELATED"/>
    <property type="match status" value="1"/>
</dbReference>
<dbReference type="InterPro" id="IPR013762">
    <property type="entry name" value="Integrase-like_cat_sf"/>
</dbReference>
<dbReference type="InterPro" id="IPR010998">
    <property type="entry name" value="Integrase_recombinase_N"/>
</dbReference>
<evidence type="ECO:0000256" key="4">
    <source>
        <dbReference type="ARBA" id="ARBA00023172"/>
    </source>
</evidence>
<keyword evidence="3" id="KW-0238">DNA-binding</keyword>
<name>A0A2D1R4H1_SPHYA</name>
<evidence type="ECO:0000313" key="7">
    <source>
        <dbReference type="Proteomes" id="UP000037029"/>
    </source>
</evidence>
<dbReference type="Gene3D" id="1.10.150.130">
    <property type="match status" value="1"/>
</dbReference>
<feature type="domain" description="Tyr recombinase" evidence="5">
    <location>
        <begin position="80"/>
        <end position="251"/>
    </location>
</feature>